<protein>
    <submittedName>
        <fullName evidence="2">Uncharacterized protein</fullName>
    </submittedName>
</protein>
<proteinExistence type="predicted"/>
<gene>
    <name evidence="2" type="ORF">FGG08_001498</name>
</gene>
<reference evidence="2" key="1">
    <citation type="submission" date="2021-03" db="EMBL/GenBank/DDBJ databases">
        <title>Comparative genomics and phylogenomic investigation of the class Geoglossomycetes provide insights into ecological specialization and systematics.</title>
        <authorList>
            <person name="Melie T."/>
            <person name="Pirro S."/>
            <person name="Miller A.N."/>
            <person name="Quandt A."/>
        </authorList>
    </citation>
    <scope>NUCLEOTIDE SEQUENCE</scope>
    <source>
        <strain evidence="2">GBOQ0MN5Z8</strain>
    </source>
</reference>
<sequence>MPQCLQRRNSKLPAFRFHDIRSMLSRLCCVLAKDRLFGDAGMWSGAGELVNPVGVSVGREDNGCAVSKGCATDISVSRSPNYDITIPIPNDNRHASNPFLLIVLYIAFTLLISIYPNVVSNVYTILQLNPHPVLRFELQPSHLTHDLSKNAASIPIRQGFCSSRFQRWFSRKSLWRLGSERGEGARSDPS</sequence>
<dbReference type="EMBL" id="JAGHQL010000020">
    <property type="protein sequence ID" value="KAH0544357.1"/>
    <property type="molecule type" value="Genomic_DNA"/>
</dbReference>
<dbReference type="AlphaFoldDB" id="A0A9P8IEP6"/>
<name>A0A9P8IEP6_9PEZI</name>
<keyword evidence="3" id="KW-1185">Reference proteome</keyword>
<comment type="caution">
    <text evidence="2">The sequence shown here is derived from an EMBL/GenBank/DDBJ whole genome shotgun (WGS) entry which is preliminary data.</text>
</comment>
<keyword evidence="1" id="KW-1133">Transmembrane helix</keyword>
<organism evidence="2 3">
    <name type="scientific">Glutinoglossum americanum</name>
    <dbReference type="NCBI Taxonomy" id="1670608"/>
    <lineage>
        <taxon>Eukaryota</taxon>
        <taxon>Fungi</taxon>
        <taxon>Dikarya</taxon>
        <taxon>Ascomycota</taxon>
        <taxon>Pezizomycotina</taxon>
        <taxon>Geoglossomycetes</taxon>
        <taxon>Geoglossales</taxon>
        <taxon>Geoglossaceae</taxon>
        <taxon>Glutinoglossum</taxon>
    </lineage>
</organism>
<accession>A0A9P8IEP6</accession>
<keyword evidence="1" id="KW-0472">Membrane</keyword>
<dbReference type="Proteomes" id="UP000698800">
    <property type="component" value="Unassembled WGS sequence"/>
</dbReference>
<evidence type="ECO:0000256" key="1">
    <source>
        <dbReference type="SAM" id="Phobius"/>
    </source>
</evidence>
<evidence type="ECO:0000313" key="3">
    <source>
        <dbReference type="Proteomes" id="UP000698800"/>
    </source>
</evidence>
<feature type="transmembrane region" description="Helical" evidence="1">
    <location>
        <begin position="99"/>
        <end position="118"/>
    </location>
</feature>
<evidence type="ECO:0000313" key="2">
    <source>
        <dbReference type="EMBL" id="KAH0544357.1"/>
    </source>
</evidence>
<keyword evidence="1" id="KW-0812">Transmembrane</keyword>